<protein>
    <submittedName>
        <fullName evidence="3">Unannotated protein</fullName>
    </submittedName>
</protein>
<dbReference type="EMBL" id="CAESAJ010000100">
    <property type="protein sequence ID" value="CAB4340461.1"/>
    <property type="molecule type" value="Genomic_DNA"/>
</dbReference>
<dbReference type="HAMAP" id="MF_00108">
    <property type="entry name" value="IspD"/>
    <property type="match status" value="1"/>
</dbReference>
<proteinExistence type="inferred from homology"/>
<evidence type="ECO:0000256" key="2">
    <source>
        <dbReference type="ARBA" id="ARBA00022695"/>
    </source>
</evidence>
<dbReference type="Pfam" id="PF00106">
    <property type="entry name" value="adh_short"/>
    <property type="match status" value="1"/>
</dbReference>
<reference evidence="3" key="1">
    <citation type="submission" date="2020-05" db="EMBL/GenBank/DDBJ databases">
        <authorList>
            <person name="Chiriac C."/>
            <person name="Salcher M."/>
            <person name="Ghai R."/>
            <person name="Kavagutti S V."/>
        </authorList>
    </citation>
    <scope>NUCLEOTIDE SEQUENCE</scope>
</reference>
<dbReference type="InterPro" id="IPR036291">
    <property type="entry name" value="NAD(P)-bd_dom_sf"/>
</dbReference>
<sequence>MTKNVDATVKDGIVAVILAGGVGARVGLGIPKQFLKVAGRPVIAHTLEVFEQSPLISQIIIMMNPDWIGQTQEIVDAGRLKKVTHILAGGLTRNETTKAALVALADDDVVLFHDAVRPLIDQRIIRDCAQALEEYDAVDVVIPSADTLVVINEDGTIKDIPNRATFRRGQTPQGFKVSVLRQAYEVADRDPNFQATDDCSVVLKYAPETQIATVLGSEYNMKVTEPIDLFLIDKLFQVASNEVDEIQDRSEHFQGKVAVIFGGSEGIGAAICDLLEEVGAHAEVFTRATTDTDVSNAATIAHALRVTHEKHGRVDLVVNTAGILRIGRIDSQDPDHIEEMIEVNYKGAVNVARASYQYLAQSHGHLLLFTSSSHTRGRADYSIYSSSKAAIVNLGQALSDEWSADDIKVNVINPERTSTPMRTKAFGEEDPATLLTAEAVASTCLDVMAGNMTGHVVDVRVTTTV</sequence>
<accession>A0A6J5ZCY0</accession>
<dbReference type="SUPFAM" id="SSF53448">
    <property type="entry name" value="Nucleotide-diphospho-sugar transferases"/>
    <property type="match status" value="1"/>
</dbReference>
<organism evidence="3">
    <name type="scientific">freshwater metagenome</name>
    <dbReference type="NCBI Taxonomy" id="449393"/>
    <lineage>
        <taxon>unclassified sequences</taxon>
        <taxon>metagenomes</taxon>
        <taxon>ecological metagenomes</taxon>
    </lineage>
</organism>
<name>A0A6J5ZCY0_9ZZZZ</name>
<evidence type="ECO:0000256" key="1">
    <source>
        <dbReference type="ARBA" id="ARBA00022679"/>
    </source>
</evidence>
<dbReference type="CDD" id="cd05233">
    <property type="entry name" value="SDR_c"/>
    <property type="match status" value="1"/>
</dbReference>
<dbReference type="PROSITE" id="PS00061">
    <property type="entry name" value="ADH_SHORT"/>
    <property type="match status" value="1"/>
</dbReference>
<dbReference type="PRINTS" id="PR00080">
    <property type="entry name" value="SDRFAMILY"/>
</dbReference>
<dbReference type="InterPro" id="IPR029044">
    <property type="entry name" value="Nucleotide-diphossugar_trans"/>
</dbReference>
<dbReference type="PIRSF" id="PIRSF036586">
    <property type="entry name" value="CDP-ribitol_syn"/>
    <property type="match status" value="1"/>
</dbReference>
<dbReference type="CDD" id="cd02516">
    <property type="entry name" value="CDP-ME_synthetase"/>
    <property type="match status" value="1"/>
</dbReference>
<dbReference type="InterPro" id="IPR012115">
    <property type="entry name" value="CDP-ribitol_syn"/>
</dbReference>
<keyword evidence="2" id="KW-0548">Nucleotidyltransferase</keyword>
<dbReference type="Gene3D" id="3.90.550.10">
    <property type="entry name" value="Spore Coat Polysaccharide Biosynthesis Protein SpsA, Chain A"/>
    <property type="match status" value="1"/>
</dbReference>
<dbReference type="FunFam" id="3.90.550.10:FF:000003">
    <property type="entry name" value="2-C-methyl-D-erythritol 4-phosphate cytidylyltransferase"/>
    <property type="match status" value="1"/>
</dbReference>
<dbReference type="InterPro" id="IPR001228">
    <property type="entry name" value="IspD"/>
</dbReference>
<dbReference type="InterPro" id="IPR002347">
    <property type="entry name" value="SDR_fam"/>
</dbReference>
<evidence type="ECO:0000313" key="3">
    <source>
        <dbReference type="EMBL" id="CAB4340461.1"/>
    </source>
</evidence>
<keyword evidence="1" id="KW-0808">Transferase</keyword>
<dbReference type="GO" id="GO:0050518">
    <property type="term" value="F:2-C-methyl-D-erythritol 4-phosphate cytidylyltransferase activity"/>
    <property type="evidence" value="ECO:0007669"/>
    <property type="project" value="InterPro"/>
</dbReference>
<dbReference type="PANTHER" id="PTHR32125:SF4">
    <property type="entry name" value="2-C-METHYL-D-ERYTHRITOL 4-PHOSPHATE CYTIDYLYLTRANSFERASE, CHLOROPLASTIC"/>
    <property type="match status" value="1"/>
</dbReference>
<dbReference type="Pfam" id="PF01128">
    <property type="entry name" value="IspD"/>
    <property type="match status" value="1"/>
</dbReference>
<dbReference type="GO" id="GO:0008299">
    <property type="term" value="P:isoprenoid biosynthetic process"/>
    <property type="evidence" value="ECO:0007669"/>
    <property type="project" value="InterPro"/>
</dbReference>
<dbReference type="NCBIfam" id="NF001183">
    <property type="entry name" value="PRK00155.1-3"/>
    <property type="match status" value="1"/>
</dbReference>
<dbReference type="SUPFAM" id="SSF51735">
    <property type="entry name" value="NAD(P)-binding Rossmann-fold domains"/>
    <property type="match status" value="1"/>
</dbReference>
<dbReference type="PRINTS" id="PR00081">
    <property type="entry name" value="GDHRDH"/>
</dbReference>
<dbReference type="PANTHER" id="PTHR32125">
    <property type="entry name" value="2-C-METHYL-D-ERYTHRITOL 4-PHOSPHATE CYTIDYLYLTRANSFERASE, CHLOROPLASTIC"/>
    <property type="match status" value="1"/>
</dbReference>
<dbReference type="InterPro" id="IPR050088">
    <property type="entry name" value="IspD/TarI_cytidylyltransf_bact"/>
</dbReference>
<gene>
    <name evidence="3" type="ORF">UFOPK3770_00912</name>
</gene>
<dbReference type="InterPro" id="IPR034683">
    <property type="entry name" value="IspD/TarI"/>
</dbReference>
<dbReference type="Gene3D" id="3.40.50.720">
    <property type="entry name" value="NAD(P)-binding Rossmann-like Domain"/>
    <property type="match status" value="1"/>
</dbReference>
<dbReference type="AlphaFoldDB" id="A0A6J5ZCY0"/>
<dbReference type="InterPro" id="IPR020904">
    <property type="entry name" value="Sc_DH/Rdtase_CS"/>
</dbReference>